<accession>Q9UXC3</accession>
<proteinExistence type="predicted"/>
<dbReference type="AlphaFoldDB" id="Q9UXC3"/>
<evidence type="ECO:0000313" key="1">
    <source>
        <dbReference type="EMBL" id="CAB57568.1"/>
    </source>
</evidence>
<gene>
    <name evidence="1" type="primary">ORF-c20_027</name>
</gene>
<dbReference type="EMBL" id="Y18930">
    <property type="protein sequence ID" value="CAB57568.1"/>
    <property type="molecule type" value="Genomic_DNA"/>
</dbReference>
<name>Q9UXC3_SACSO</name>
<reference evidence="1" key="1">
    <citation type="journal article" date="2000" name="Genome">
        <title>Gene content and organization of a 281-kbp contig from the genome of the extremely thermophilic archaeon, Sulfolobus solfataricus P2.</title>
        <authorList>
            <person name="Charlebois R.L."/>
            <person name="Singh R.K."/>
            <person name="Chan-Weiher C.C.-Y."/>
            <person name="Allard G."/>
            <person name="Chow C."/>
            <person name="Confalonieri F."/>
            <person name="Curtis B."/>
            <person name="Duguet M."/>
            <person name="Erauso G."/>
            <person name="Faguy D."/>
            <person name="Gaasterland T."/>
            <person name="Garrett R.A."/>
            <person name="Gordon P."/>
            <person name="Jeffries A.C."/>
            <person name="Kozera C."/>
            <person name="Kushwaha N."/>
            <person name="Lafleur E."/>
            <person name="Medina N."/>
            <person name="Peng X."/>
            <person name="Penny S.L."/>
            <person name="She Q."/>
            <person name="St Jean A."/>
            <person name="van der Oost J."/>
            <person name="Young F."/>
            <person name="Zivanovic Y."/>
            <person name="Doolittle W.F."/>
            <person name="Ragan M.A."/>
            <person name="Sensen C.W."/>
        </authorList>
    </citation>
    <scope>NUCLEOTIDE SEQUENCE</scope>
    <source>
        <strain evidence="1">P2</strain>
    </source>
</reference>
<sequence>MVSPLEAFLSPNFSSMNCFILSVNPFICDSFSIFLIASIKISSEKREGQVAHILPLLATKILHPLFEVKVSYILLFLPITRGTLTGIISMTIPLLTRPRSLPLTDKTGSIDLSKFSILAIT</sequence>
<protein>
    <submittedName>
        <fullName evidence="1">Uncharacterized protein ORF-c20_027</fullName>
    </submittedName>
</protein>
<organism evidence="1">
    <name type="scientific">Saccharolobus solfataricus</name>
    <name type="common">Sulfolobus solfataricus</name>
    <dbReference type="NCBI Taxonomy" id="2287"/>
    <lineage>
        <taxon>Archaea</taxon>
        <taxon>Thermoproteota</taxon>
        <taxon>Thermoprotei</taxon>
        <taxon>Sulfolobales</taxon>
        <taxon>Sulfolobaceae</taxon>
        <taxon>Saccharolobus</taxon>
    </lineage>
</organism>